<evidence type="ECO:0000313" key="4">
    <source>
        <dbReference type="EMBL" id="XBO40066.1"/>
    </source>
</evidence>
<gene>
    <name evidence="4" type="ORF">ABEG18_04605</name>
</gene>
<organism evidence="4">
    <name type="scientific">Alsobacter sp. KACC 23698</name>
    <dbReference type="NCBI Taxonomy" id="3149229"/>
    <lineage>
        <taxon>Bacteria</taxon>
        <taxon>Pseudomonadati</taxon>
        <taxon>Pseudomonadota</taxon>
        <taxon>Alphaproteobacteria</taxon>
        <taxon>Hyphomicrobiales</taxon>
        <taxon>Alsobacteraceae</taxon>
        <taxon>Alsobacter</taxon>
    </lineage>
</organism>
<name>A0AAU7JI57_9HYPH</name>
<dbReference type="EC" id="1.-.-.-" evidence="4"/>
<comment type="similarity">
    <text evidence="1 3">Belongs to the short-chain dehydrogenases/reductases (SDR) family.</text>
</comment>
<dbReference type="AlphaFoldDB" id="A0AAU7JI57"/>
<protein>
    <submittedName>
        <fullName evidence="4">SDR family oxidoreductase</fullName>
        <ecNumber evidence="4">1.-.-.-</ecNumber>
    </submittedName>
</protein>
<dbReference type="Pfam" id="PF00106">
    <property type="entry name" value="adh_short"/>
    <property type="match status" value="1"/>
</dbReference>
<dbReference type="InterPro" id="IPR002347">
    <property type="entry name" value="SDR_fam"/>
</dbReference>
<proteinExistence type="inferred from homology"/>
<dbReference type="PRINTS" id="PR00081">
    <property type="entry name" value="GDHRDH"/>
</dbReference>
<dbReference type="PANTHER" id="PTHR44196">
    <property type="entry name" value="DEHYDROGENASE/REDUCTASE SDR FAMILY MEMBER 7B"/>
    <property type="match status" value="1"/>
</dbReference>
<dbReference type="CDD" id="cd05233">
    <property type="entry name" value="SDR_c"/>
    <property type="match status" value="1"/>
</dbReference>
<dbReference type="InterPro" id="IPR036291">
    <property type="entry name" value="NAD(P)-bd_dom_sf"/>
</dbReference>
<dbReference type="RefSeq" id="WP_406856921.1">
    <property type="nucleotide sequence ID" value="NZ_CP157484.1"/>
</dbReference>
<reference evidence="4" key="1">
    <citation type="submission" date="2024-05" db="EMBL/GenBank/DDBJ databases">
        <authorList>
            <person name="Kim S."/>
            <person name="Heo J."/>
            <person name="Choi H."/>
            <person name="Choi Y."/>
            <person name="Kwon S.-W."/>
            <person name="Kim Y."/>
        </authorList>
    </citation>
    <scope>NUCLEOTIDE SEQUENCE</scope>
    <source>
        <strain evidence="4">KACC 23698</strain>
    </source>
</reference>
<dbReference type="GO" id="GO:0016020">
    <property type="term" value="C:membrane"/>
    <property type="evidence" value="ECO:0007669"/>
    <property type="project" value="TreeGrafter"/>
</dbReference>
<evidence type="ECO:0000256" key="1">
    <source>
        <dbReference type="ARBA" id="ARBA00006484"/>
    </source>
</evidence>
<evidence type="ECO:0000256" key="2">
    <source>
        <dbReference type="ARBA" id="ARBA00023002"/>
    </source>
</evidence>
<dbReference type="PANTHER" id="PTHR44196:SF2">
    <property type="entry name" value="SHORT-CHAIN DEHYDROGENASE-RELATED"/>
    <property type="match status" value="1"/>
</dbReference>
<dbReference type="GO" id="GO:0016491">
    <property type="term" value="F:oxidoreductase activity"/>
    <property type="evidence" value="ECO:0007669"/>
    <property type="project" value="UniProtKB-KW"/>
</dbReference>
<dbReference type="EMBL" id="CP157484">
    <property type="protein sequence ID" value="XBO40066.1"/>
    <property type="molecule type" value="Genomic_DNA"/>
</dbReference>
<evidence type="ECO:0000256" key="3">
    <source>
        <dbReference type="RuleBase" id="RU000363"/>
    </source>
</evidence>
<dbReference type="SUPFAM" id="SSF51735">
    <property type="entry name" value="NAD(P)-binding Rossmann-fold domains"/>
    <property type="match status" value="1"/>
</dbReference>
<dbReference type="Gene3D" id="3.40.50.720">
    <property type="entry name" value="NAD(P)-binding Rossmann-like Domain"/>
    <property type="match status" value="1"/>
</dbReference>
<dbReference type="PRINTS" id="PR00080">
    <property type="entry name" value="SDRFAMILY"/>
</dbReference>
<accession>A0AAU7JI57</accession>
<keyword evidence="2 4" id="KW-0560">Oxidoreductase</keyword>
<sequence length="263" mass="27096">MRMVTLVTGASGGIGLELARAFAAGGDDVVVTARSQEALSRLADEIEAAGRTRPIAVALDLAEAGAADRLLDAVGREGAQVRRLVNNAGFGLNGDAASLPRAEQVAMVDLNVRALTDLTLAALPSIVALKGGVLNVASTAAFQPGPGMAVYYATKSFVLSFSEALAYELAPSGVTVTALCPGPTSTGFQERARLDSALFDVIRPMDAAEVARYGRQAFLRGDRVAVPGLMNRIMAGTAGLTPRALSLAVISRLQSKRRSGSGA</sequence>
<dbReference type="PIRSF" id="PIRSF000126">
    <property type="entry name" value="11-beta-HSD1"/>
    <property type="match status" value="1"/>
</dbReference>